<evidence type="ECO:0000313" key="2">
    <source>
        <dbReference type="EMBL" id="SAL98989.1"/>
    </source>
</evidence>
<dbReference type="SUPFAM" id="SSF56349">
    <property type="entry name" value="DNA breaking-rejoining enzymes"/>
    <property type="match status" value="1"/>
</dbReference>
<dbReference type="OrthoDB" id="2285862at2759"/>
<evidence type="ECO:0008006" key="4">
    <source>
        <dbReference type="Google" id="ProtNLM"/>
    </source>
</evidence>
<keyword evidence="1" id="KW-0233">DNA recombination</keyword>
<accession>A0A168MQG3</accession>
<reference evidence="2" key="1">
    <citation type="submission" date="2016-04" db="EMBL/GenBank/DDBJ databases">
        <authorList>
            <person name="Evans L.H."/>
            <person name="Alamgir A."/>
            <person name="Owens N."/>
            <person name="Weber N.D."/>
            <person name="Virtaneva K."/>
            <person name="Barbian K."/>
            <person name="Babar A."/>
            <person name="Rosenke K."/>
        </authorList>
    </citation>
    <scope>NUCLEOTIDE SEQUENCE [LARGE SCALE GENOMIC DNA]</scope>
    <source>
        <strain evidence="2">CBS 101.48</strain>
    </source>
</reference>
<gene>
    <name evidence="2" type="primary">ABSGL_04560.1 scaffold 5475</name>
</gene>
<protein>
    <recommendedName>
        <fullName evidence="4">Tyr recombinase domain-containing protein</fullName>
    </recommendedName>
</protein>
<evidence type="ECO:0000313" key="3">
    <source>
        <dbReference type="Proteomes" id="UP000078561"/>
    </source>
</evidence>
<dbReference type="GO" id="GO:0015074">
    <property type="term" value="P:DNA integration"/>
    <property type="evidence" value="ECO:0007669"/>
    <property type="project" value="InterPro"/>
</dbReference>
<dbReference type="OMA" id="GTTHNRN"/>
<organism evidence="2">
    <name type="scientific">Absidia glauca</name>
    <name type="common">Pin mould</name>
    <dbReference type="NCBI Taxonomy" id="4829"/>
    <lineage>
        <taxon>Eukaryota</taxon>
        <taxon>Fungi</taxon>
        <taxon>Fungi incertae sedis</taxon>
        <taxon>Mucoromycota</taxon>
        <taxon>Mucoromycotina</taxon>
        <taxon>Mucoromycetes</taxon>
        <taxon>Mucorales</taxon>
        <taxon>Cunninghamellaceae</taxon>
        <taxon>Absidia</taxon>
    </lineage>
</organism>
<proteinExistence type="predicted"/>
<dbReference type="GO" id="GO:0003677">
    <property type="term" value="F:DNA binding"/>
    <property type="evidence" value="ECO:0007669"/>
    <property type="project" value="InterPro"/>
</dbReference>
<dbReference type="Proteomes" id="UP000078561">
    <property type="component" value="Unassembled WGS sequence"/>
</dbReference>
<dbReference type="InterPro" id="IPR013762">
    <property type="entry name" value="Integrase-like_cat_sf"/>
</dbReference>
<dbReference type="Gene3D" id="1.10.443.10">
    <property type="entry name" value="Intergrase catalytic core"/>
    <property type="match status" value="1"/>
</dbReference>
<keyword evidence="3" id="KW-1185">Reference proteome</keyword>
<evidence type="ECO:0000256" key="1">
    <source>
        <dbReference type="ARBA" id="ARBA00023172"/>
    </source>
</evidence>
<dbReference type="InParanoid" id="A0A168MQG3"/>
<dbReference type="AlphaFoldDB" id="A0A168MQG3"/>
<sequence length="102" mass="10698">MSSAGIDKQFSAHSIRSASSTAAFQRGVPVAAIKLHANWSLASNTFEKYYLRPSDHLAKGLAKASSISSKVFLASTDNVTTSGVEAEASTVVVGTTHNRNDA</sequence>
<dbReference type="GO" id="GO:0006310">
    <property type="term" value="P:DNA recombination"/>
    <property type="evidence" value="ECO:0007669"/>
    <property type="project" value="UniProtKB-KW"/>
</dbReference>
<dbReference type="EMBL" id="LT552383">
    <property type="protein sequence ID" value="SAL98989.1"/>
    <property type="molecule type" value="Genomic_DNA"/>
</dbReference>
<name>A0A168MQG3_ABSGL</name>
<dbReference type="InterPro" id="IPR011010">
    <property type="entry name" value="DNA_brk_join_enz"/>
</dbReference>